<dbReference type="AlphaFoldDB" id="A0A1B6GR71"/>
<accession>A0A1B6GR71</accession>
<name>A0A1B6GR71_9HEMI</name>
<evidence type="ECO:0000313" key="1">
    <source>
        <dbReference type="EMBL" id="JAS64927.1"/>
    </source>
</evidence>
<organism evidence="1">
    <name type="scientific">Cuerna arida</name>
    <dbReference type="NCBI Taxonomy" id="1464854"/>
    <lineage>
        <taxon>Eukaryota</taxon>
        <taxon>Metazoa</taxon>
        <taxon>Ecdysozoa</taxon>
        <taxon>Arthropoda</taxon>
        <taxon>Hexapoda</taxon>
        <taxon>Insecta</taxon>
        <taxon>Pterygota</taxon>
        <taxon>Neoptera</taxon>
        <taxon>Paraneoptera</taxon>
        <taxon>Hemiptera</taxon>
        <taxon>Auchenorrhyncha</taxon>
        <taxon>Membracoidea</taxon>
        <taxon>Cicadellidae</taxon>
        <taxon>Cicadellinae</taxon>
        <taxon>Proconiini</taxon>
        <taxon>Cuerna</taxon>
    </lineage>
</organism>
<reference evidence="1" key="1">
    <citation type="submission" date="2015-11" db="EMBL/GenBank/DDBJ databases">
        <title>De novo transcriptome assembly of four potential Pierce s Disease insect vectors from Arizona vineyards.</title>
        <authorList>
            <person name="Tassone E.E."/>
        </authorList>
    </citation>
    <scope>NUCLEOTIDE SEQUENCE</scope>
</reference>
<gene>
    <name evidence="1" type="ORF">g.26671</name>
</gene>
<evidence type="ECO:0008006" key="2">
    <source>
        <dbReference type="Google" id="ProtNLM"/>
    </source>
</evidence>
<protein>
    <recommendedName>
        <fullName evidence="2">MIF4G domain-containing protein</fullName>
    </recommendedName>
</protein>
<dbReference type="EMBL" id="GECZ01004842">
    <property type="protein sequence ID" value="JAS64927.1"/>
    <property type="molecule type" value="Transcribed_RNA"/>
</dbReference>
<feature type="non-terminal residue" evidence="1">
    <location>
        <position position="1"/>
    </location>
</feature>
<proteinExistence type="predicted"/>
<sequence length="307" mass="36550">KRVKSGMDDRYSYQQRFRLGDEEVYSRKRVKSGMDDRYQQRFRLGDEEVYSRKSVKIDIPQQKTKAVSPKMTLQDWQEHIGFLCHKVFFSSHVEGEVNYSESIWSHSRVWGSNKFLGIEKLGVVTDKGLETTAKQIFNERFIMTFKIYFEGLIDFEKRLYDMLKHYKGSEEKKQNWIFQRCQERNKRIVSNSDRIVEHMVDSLSNKYLAQDTVKTCIEYLFHYYDEELMIFLCKLVKKLKTDPMGQIKGTLDLECLDSYCQRLYGLVDNPNVSMKVKTAIQKMQEKFTNNNHAVNYGRRRPVPRLNI</sequence>